<keyword evidence="7" id="KW-1185">Reference proteome</keyword>
<dbReference type="OrthoDB" id="9784984at2"/>
<evidence type="ECO:0000313" key="7">
    <source>
        <dbReference type="Proteomes" id="UP000275368"/>
    </source>
</evidence>
<dbReference type="Gene3D" id="1.10.1740.10">
    <property type="match status" value="1"/>
</dbReference>
<gene>
    <name evidence="6" type="ORF">Back11_25780</name>
</gene>
<dbReference type="Gene3D" id="1.10.10.10">
    <property type="entry name" value="Winged helix-like DNA-binding domain superfamily/Winged helix DNA-binding domain"/>
    <property type="match status" value="1"/>
</dbReference>
<evidence type="ECO:0000256" key="3">
    <source>
        <dbReference type="ARBA" id="ARBA00023082"/>
    </source>
</evidence>
<dbReference type="Proteomes" id="UP000275368">
    <property type="component" value="Chromosome"/>
</dbReference>
<evidence type="ECO:0000256" key="4">
    <source>
        <dbReference type="ARBA" id="ARBA00023125"/>
    </source>
</evidence>
<dbReference type="Pfam" id="PF04545">
    <property type="entry name" value="Sigma70_r4"/>
    <property type="match status" value="1"/>
</dbReference>
<dbReference type="InterPro" id="IPR036388">
    <property type="entry name" value="WH-like_DNA-bd_sf"/>
</dbReference>
<keyword evidence="2" id="KW-0805">Transcription regulation</keyword>
<dbReference type="NCBIfam" id="TIGR02937">
    <property type="entry name" value="sigma70-ECF"/>
    <property type="match status" value="1"/>
</dbReference>
<reference evidence="6 7" key="1">
    <citation type="submission" date="2018-11" db="EMBL/GenBank/DDBJ databases">
        <title>Complete genome sequence of Paenibacillus baekrokdamisoli strain KCTC 33723.</title>
        <authorList>
            <person name="Kang S.W."/>
            <person name="Lee K.C."/>
            <person name="Kim K.K."/>
            <person name="Kim J.S."/>
            <person name="Kim D.S."/>
            <person name="Ko S.H."/>
            <person name="Yang S.H."/>
            <person name="Lee J.S."/>
        </authorList>
    </citation>
    <scope>NUCLEOTIDE SEQUENCE [LARGE SCALE GENOMIC DNA]</scope>
    <source>
        <strain evidence="6 7">KCTC 33723</strain>
    </source>
</reference>
<keyword evidence="4" id="KW-0238">DNA-binding</keyword>
<comment type="similarity">
    <text evidence="1">Belongs to the sigma-70 factor family. ECF subfamily.</text>
</comment>
<organism evidence="6 7">
    <name type="scientific">Paenibacillus baekrokdamisoli</name>
    <dbReference type="NCBI Taxonomy" id="1712516"/>
    <lineage>
        <taxon>Bacteria</taxon>
        <taxon>Bacillati</taxon>
        <taxon>Bacillota</taxon>
        <taxon>Bacilli</taxon>
        <taxon>Bacillales</taxon>
        <taxon>Paenibacillaceae</taxon>
        <taxon>Paenibacillus</taxon>
    </lineage>
</organism>
<dbReference type="InterPro" id="IPR013324">
    <property type="entry name" value="RNA_pol_sigma_r3/r4-like"/>
</dbReference>
<accession>A0A3G9J8P5</accession>
<dbReference type="GO" id="GO:0006352">
    <property type="term" value="P:DNA-templated transcription initiation"/>
    <property type="evidence" value="ECO:0007669"/>
    <property type="project" value="InterPro"/>
</dbReference>
<dbReference type="PANTHER" id="PTHR43133">
    <property type="entry name" value="RNA POLYMERASE ECF-TYPE SIGMA FACTO"/>
    <property type="match status" value="1"/>
</dbReference>
<dbReference type="SUPFAM" id="SSF88659">
    <property type="entry name" value="Sigma3 and sigma4 domains of RNA polymerase sigma factors"/>
    <property type="match status" value="1"/>
</dbReference>
<dbReference type="InterPro" id="IPR039425">
    <property type="entry name" value="RNA_pol_sigma-70-like"/>
</dbReference>
<proteinExistence type="inferred from homology"/>
<dbReference type="GO" id="GO:0003677">
    <property type="term" value="F:DNA binding"/>
    <property type="evidence" value="ECO:0007669"/>
    <property type="project" value="UniProtKB-KW"/>
</dbReference>
<dbReference type="RefSeq" id="WP_125657407.1">
    <property type="nucleotide sequence ID" value="NZ_AP019308.1"/>
</dbReference>
<dbReference type="GO" id="GO:0016987">
    <property type="term" value="F:sigma factor activity"/>
    <property type="evidence" value="ECO:0007669"/>
    <property type="project" value="UniProtKB-KW"/>
</dbReference>
<dbReference type="InterPro" id="IPR013325">
    <property type="entry name" value="RNA_pol_sigma_r2"/>
</dbReference>
<dbReference type="InterPro" id="IPR014284">
    <property type="entry name" value="RNA_pol_sigma-70_dom"/>
</dbReference>
<name>A0A3G9J8P5_9BACL</name>
<dbReference type="SUPFAM" id="SSF88946">
    <property type="entry name" value="Sigma2 domain of RNA polymerase sigma factors"/>
    <property type="match status" value="1"/>
</dbReference>
<dbReference type="KEGG" id="pbk:Back11_25780"/>
<dbReference type="AlphaFoldDB" id="A0A3G9J8P5"/>
<evidence type="ECO:0000256" key="1">
    <source>
        <dbReference type="ARBA" id="ARBA00010641"/>
    </source>
</evidence>
<dbReference type="EMBL" id="AP019308">
    <property type="protein sequence ID" value="BBH21233.1"/>
    <property type="molecule type" value="Genomic_DNA"/>
</dbReference>
<dbReference type="InterPro" id="IPR007630">
    <property type="entry name" value="RNA_pol_sigma70_r4"/>
</dbReference>
<keyword evidence="3" id="KW-0731">Sigma factor</keyword>
<dbReference type="PANTHER" id="PTHR43133:SF8">
    <property type="entry name" value="RNA POLYMERASE SIGMA FACTOR HI_1459-RELATED"/>
    <property type="match status" value="1"/>
</dbReference>
<sequence length="546" mass="62950">MTAHNLLSESHLQVYSKKIFGFALSKTSHEQNAKDLSQEISLALYRSLGTGRQVDNMDAWVHTICCYTWSNYLAREKRHWSNVDIDHMHSLLDEKAEILTEETDHMLLGLRQEVAYLSRLHRDITVQYYYERKSVEQIAERLQIAAGTVKWHLFEVRKKLKEAMKMEQTVDNLSFNPVRMMVGHSGSPGPNNEPNCYFNSLLTANICVAIYEKALSIEDIARKIGTASAFVEDEIQKLEKSDLVLQKGKGKYRTNFIIETMVSLSAETDYIKSKAEELAEEICACVADNLSEIRSLGFHGSDLNDTFLLWALLPYAIFQQYYQVKDTAYYARYQPDERKDGGKYIVAASIVYSEEEYRKRLPNHEIVRKYATNGIKSRNSDYYGGLQIESWWSGMTWRDFDVSDIADMARVVDLIESGESHNEYDKLIIARLVEKGFVSMDGSKPVCLVPFFNAAQHEALHLILDRVFCDIDFKKKLDQIYEDMTAIWRRDAPSFISDKEIVYKAIGDGATLIFAVLEYLERRGKLSLPADTEKKRLTTILWRYPH</sequence>
<evidence type="ECO:0000313" key="6">
    <source>
        <dbReference type="EMBL" id="BBH21233.1"/>
    </source>
</evidence>
<evidence type="ECO:0000256" key="5">
    <source>
        <dbReference type="ARBA" id="ARBA00023163"/>
    </source>
</evidence>
<protein>
    <submittedName>
        <fullName evidence="6">Uncharacterized protein</fullName>
    </submittedName>
</protein>
<keyword evidence="5" id="KW-0804">Transcription</keyword>
<evidence type="ECO:0000256" key="2">
    <source>
        <dbReference type="ARBA" id="ARBA00023015"/>
    </source>
</evidence>